<accession>A0A378R5Z8</accession>
<reference evidence="1 2" key="1">
    <citation type="submission" date="2018-06" db="EMBL/GenBank/DDBJ databases">
        <authorList>
            <consortium name="Pathogen Informatics"/>
            <person name="Doyle S."/>
        </authorList>
    </citation>
    <scope>NUCLEOTIDE SEQUENCE [LARGE SCALE GENOMIC DNA]</scope>
    <source>
        <strain evidence="1 2">NCTC12877</strain>
    </source>
</reference>
<organism evidence="1 2">
    <name type="scientific">Moraxella caprae</name>
    <dbReference type="NCBI Taxonomy" id="90240"/>
    <lineage>
        <taxon>Bacteria</taxon>
        <taxon>Pseudomonadati</taxon>
        <taxon>Pseudomonadota</taxon>
        <taxon>Gammaproteobacteria</taxon>
        <taxon>Moraxellales</taxon>
        <taxon>Moraxellaceae</taxon>
        <taxon>Moraxella</taxon>
    </lineage>
</organism>
<dbReference type="EMBL" id="UGQB01000004">
    <property type="protein sequence ID" value="STZ09330.1"/>
    <property type="molecule type" value="Genomic_DNA"/>
</dbReference>
<keyword evidence="2" id="KW-1185">Reference proteome</keyword>
<protein>
    <submittedName>
        <fullName evidence="1">Phage protein D</fullName>
    </submittedName>
</protein>
<sequence length="245" mass="27357">MSSVLPNSKVYKDTTLADIVRTVAKRLNLSLTGQIREIKITTVTQYQERDVEFLTRLGKTYGHSFKIVDKTLVFYDNEKLGENEAVAVLDKTSVIDVRFRDVIKDTPSEVQVSTYNTQKKETITKTAKPKPKRKGAKPTTTDTLKITAPNNATDGEAQAMANAHAQNQADEQIAGEIELVGNAMLVAGQTLLVNDFGKFSGKYLVKQARRTLSNQGFLTTIEIKMLEYIDPKDNETQENTNELRP</sequence>
<gene>
    <name evidence="1" type="ORF">NCTC12877_02346</name>
</gene>
<evidence type="ECO:0000313" key="2">
    <source>
        <dbReference type="Proteomes" id="UP000254065"/>
    </source>
</evidence>
<name>A0A378R5Z8_9GAMM</name>
<dbReference type="Pfam" id="PF05954">
    <property type="entry name" value="Phage_GPD"/>
    <property type="match status" value="1"/>
</dbReference>
<dbReference type="AlphaFoldDB" id="A0A378R5Z8"/>
<proteinExistence type="predicted"/>
<dbReference type="Gene3D" id="3.55.50.10">
    <property type="entry name" value="Baseplate protein-like domains"/>
    <property type="match status" value="1"/>
</dbReference>
<evidence type="ECO:0000313" key="1">
    <source>
        <dbReference type="EMBL" id="STZ09330.1"/>
    </source>
</evidence>
<dbReference type="SUPFAM" id="SSF69279">
    <property type="entry name" value="Phage tail proteins"/>
    <property type="match status" value="1"/>
</dbReference>
<dbReference type="STRING" id="1122244.GCA_000426885_01621"/>
<dbReference type="Proteomes" id="UP000254065">
    <property type="component" value="Unassembled WGS sequence"/>
</dbReference>